<evidence type="ECO:0000256" key="4">
    <source>
        <dbReference type="PROSITE-ProRule" id="PRU00473"/>
    </source>
</evidence>
<keyword evidence="8" id="KW-1185">Reference proteome</keyword>
<sequence length="219" mass="23489">MRKLLLILPLATVMVLAGCTTLDPYTGERKVSAATKGAAVGAAAGAVIGNVTTRRDRTKRAMIGAGVGALAGAAVGNYMDRQELELRQQLEGTGVSVTRVGDHLVLNMPGNITFDVNRAEVKPEFYEVLNSVAQVARRYDQTAIEVAGHTDSTGSVQHNMELSQRRADSVARYLEGQGISRVRLDTIGFGPHQPVADNSTTHGRTLNRRVELTLIPLTL</sequence>
<dbReference type="AlphaFoldDB" id="A0A1H9BFN1"/>
<dbReference type="Pfam" id="PF00691">
    <property type="entry name" value="OmpA"/>
    <property type="match status" value="1"/>
</dbReference>
<dbReference type="SUPFAM" id="SSF103088">
    <property type="entry name" value="OmpA-like"/>
    <property type="match status" value="1"/>
</dbReference>
<dbReference type="PANTHER" id="PTHR30329:SF21">
    <property type="entry name" value="LIPOPROTEIN YIAD-RELATED"/>
    <property type="match status" value="1"/>
</dbReference>
<dbReference type="InterPro" id="IPR006664">
    <property type="entry name" value="OMP_bac"/>
</dbReference>
<dbReference type="InterPro" id="IPR050330">
    <property type="entry name" value="Bact_OuterMem_StrucFunc"/>
</dbReference>
<evidence type="ECO:0000256" key="3">
    <source>
        <dbReference type="ARBA" id="ARBA00023237"/>
    </source>
</evidence>
<gene>
    <name evidence="7" type="ORF">SAMN05421693_10899</name>
</gene>
<organism evidence="7 8">
    <name type="scientific">Ectothiorhodospira magna</name>
    <dbReference type="NCBI Taxonomy" id="867345"/>
    <lineage>
        <taxon>Bacteria</taxon>
        <taxon>Pseudomonadati</taxon>
        <taxon>Pseudomonadota</taxon>
        <taxon>Gammaproteobacteria</taxon>
        <taxon>Chromatiales</taxon>
        <taxon>Ectothiorhodospiraceae</taxon>
        <taxon>Ectothiorhodospira</taxon>
    </lineage>
</organism>
<proteinExistence type="predicted"/>
<dbReference type="InterPro" id="IPR039567">
    <property type="entry name" value="Gly-zipper"/>
</dbReference>
<evidence type="ECO:0000259" key="6">
    <source>
        <dbReference type="PROSITE" id="PS51123"/>
    </source>
</evidence>
<name>A0A1H9BFN1_9GAMM</name>
<dbReference type="InterPro" id="IPR036737">
    <property type="entry name" value="OmpA-like_sf"/>
</dbReference>
<keyword evidence="5" id="KW-1133">Transmembrane helix</keyword>
<evidence type="ECO:0000256" key="2">
    <source>
        <dbReference type="ARBA" id="ARBA00023136"/>
    </source>
</evidence>
<keyword evidence="3" id="KW-0998">Cell outer membrane</keyword>
<accession>A0A1H9BFN1</accession>
<dbReference type="PRINTS" id="PR01021">
    <property type="entry name" value="OMPADOMAIN"/>
</dbReference>
<comment type="subcellular location">
    <subcellularLocation>
        <location evidence="1">Cell outer membrane</location>
    </subcellularLocation>
</comment>
<dbReference type="CDD" id="cd07185">
    <property type="entry name" value="OmpA_C-like"/>
    <property type="match status" value="1"/>
</dbReference>
<dbReference type="Pfam" id="PF13488">
    <property type="entry name" value="Gly-zipper_Omp"/>
    <property type="match status" value="1"/>
</dbReference>
<dbReference type="InterPro" id="IPR006665">
    <property type="entry name" value="OmpA-like"/>
</dbReference>
<reference evidence="7 8" key="1">
    <citation type="submission" date="2016-10" db="EMBL/GenBank/DDBJ databases">
        <authorList>
            <person name="de Groot N.N."/>
        </authorList>
    </citation>
    <scope>NUCLEOTIDE SEQUENCE [LARGE SCALE GENOMIC DNA]</scope>
    <source>
        <strain evidence="7 8">B7-7</strain>
    </source>
</reference>
<dbReference type="Proteomes" id="UP000199496">
    <property type="component" value="Unassembled WGS sequence"/>
</dbReference>
<keyword evidence="5" id="KW-0812">Transmembrane</keyword>
<protein>
    <submittedName>
        <fullName evidence="7">Outer membrane protein OmpA</fullName>
    </submittedName>
</protein>
<dbReference type="OrthoDB" id="9782229at2"/>
<feature type="domain" description="OmpA-like" evidence="6">
    <location>
        <begin position="101"/>
        <end position="218"/>
    </location>
</feature>
<dbReference type="EMBL" id="FOFO01000008">
    <property type="protein sequence ID" value="SEP87078.1"/>
    <property type="molecule type" value="Genomic_DNA"/>
</dbReference>
<dbReference type="PROSITE" id="PS51257">
    <property type="entry name" value="PROKAR_LIPOPROTEIN"/>
    <property type="match status" value="1"/>
</dbReference>
<evidence type="ECO:0000256" key="5">
    <source>
        <dbReference type="SAM" id="Phobius"/>
    </source>
</evidence>
<evidence type="ECO:0000313" key="8">
    <source>
        <dbReference type="Proteomes" id="UP000199496"/>
    </source>
</evidence>
<dbReference type="RefSeq" id="WP_090205166.1">
    <property type="nucleotide sequence ID" value="NZ_FOFO01000008.1"/>
</dbReference>
<dbReference type="Gene3D" id="3.30.1330.60">
    <property type="entry name" value="OmpA-like domain"/>
    <property type="match status" value="1"/>
</dbReference>
<dbReference type="PANTHER" id="PTHR30329">
    <property type="entry name" value="STATOR ELEMENT OF FLAGELLAR MOTOR COMPLEX"/>
    <property type="match status" value="1"/>
</dbReference>
<dbReference type="STRING" id="867345.SAMN05421693_10899"/>
<dbReference type="PRINTS" id="PR01023">
    <property type="entry name" value="NAFLGMOTY"/>
</dbReference>
<keyword evidence="2 4" id="KW-0472">Membrane</keyword>
<evidence type="ECO:0000313" key="7">
    <source>
        <dbReference type="EMBL" id="SEP87078.1"/>
    </source>
</evidence>
<dbReference type="GO" id="GO:0009279">
    <property type="term" value="C:cell outer membrane"/>
    <property type="evidence" value="ECO:0007669"/>
    <property type="project" value="UniProtKB-SubCell"/>
</dbReference>
<feature type="transmembrane region" description="Helical" evidence="5">
    <location>
        <begin position="33"/>
        <end position="52"/>
    </location>
</feature>
<evidence type="ECO:0000256" key="1">
    <source>
        <dbReference type="ARBA" id="ARBA00004442"/>
    </source>
</evidence>
<dbReference type="PROSITE" id="PS51123">
    <property type="entry name" value="OMPA_2"/>
    <property type="match status" value="1"/>
</dbReference>